<dbReference type="Proteomes" id="UP000789390">
    <property type="component" value="Unassembled WGS sequence"/>
</dbReference>
<organism evidence="1 2">
    <name type="scientific">Daphnia galeata</name>
    <dbReference type="NCBI Taxonomy" id="27404"/>
    <lineage>
        <taxon>Eukaryota</taxon>
        <taxon>Metazoa</taxon>
        <taxon>Ecdysozoa</taxon>
        <taxon>Arthropoda</taxon>
        <taxon>Crustacea</taxon>
        <taxon>Branchiopoda</taxon>
        <taxon>Diplostraca</taxon>
        <taxon>Cladocera</taxon>
        <taxon>Anomopoda</taxon>
        <taxon>Daphniidae</taxon>
        <taxon>Daphnia</taxon>
    </lineage>
</organism>
<gene>
    <name evidence="1" type="ORF">DGAL_LOCUS14897</name>
</gene>
<reference evidence="1" key="1">
    <citation type="submission" date="2021-11" db="EMBL/GenBank/DDBJ databases">
        <authorList>
            <person name="Schell T."/>
        </authorList>
    </citation>
    <scope>NUCLEOTIDE SEQUENCE</scope>
    <source>
        <strain evidence="1">M5</strain>
    </source>
</reference>
<accession>A0A8J2WPU9</accession>
<dbReference type="EMBL" id="CAKKLH010000312">
    <property type="protein sequence ID" value="CAH0111258.1"/>
    <property type="molecule type" value="Genomic_DNA"/>
</dbReference>
<dbReference type="AlphaFoldDB" id="A0A8J2WPU9"/>
<name>A0A8J2WPU9_9CRUS</name>
<comment type="caution">
    <text evidence="1">The sequence shown here is derived from an EMBL/GenBank/DDBJ whole genome shotgun (WGS) entry which is preliminary data.</text>
</comment>
<dbReference type="OrthoDB" id="10064970at2759"/>
<protein>
    <submittedName>
        <fullName evidence="1">Uncharacterized protein</fullName>
    </submittedName>
</protein>
<proteinExistence type="predicted"/>
<keyword evidence="2" id="KW-1185">Reference proteome</keyword>
<evidence type="ECO:0000313" key="2">
    <source>
        <dbReference type="Proteomes" id="UP000789390"/>
    </source>
</evidence>
<sequence length="484" mass="55650">MKDSTHIVDELRSRWNWVVAVVVKDTIPVQDAIHMGAKLRTRFLKREQFLVIGDKIASYLNLQDKMNYGAVERLCKPHINALLLENVPGSEGTRLYLKLMRYITLRLLDTSLVPTDRIYMMCSQCCEEYFRAARSCSTFQSSQCNFTCKDFLISNSRKLDALLRLNSEAIKRGVKLPRQSKPFNTLKTKFHIPIELPSLEKMEKTIMLAKLHAQSELSTLGINCDDPQQFLYDERLSDRLFSAGMGSKRPASDGSECPLDSCEEDERNTIFSHLENEEFADYSHCVSQNIETSPYAYIPARNGTPRLVKKSAIAWFAESGVRRLSNDRVSRVMQTANISERQKSKVIEVGKQVVNLGDFCIFKNVEEDNYYLGNILSLASIEENSTRRKVVWDWDGLYNKTAALCNWWEFERFKDGKLTGKLRECRYFTHGFHSCKRYYICSCPPPETFQLSQNPSELLLRFPTSVVLLISSLFEHMPVPKNGV</sequence>
<evidence type="ECO:0000313" key="1">
    <source>
        <dbReference type="EMBL" id="CAH0111258.1"/>
    </source>
</evidence>